<comment type="caution">
    <text evidence="13">The sequence shown here is derived from an EMBL/GenBank/DDBJ whole genome shotgun (WGS) entry which is preliminary data.</text>
</comment>
<feature type="transmembrane region" description="Helical" evidence="10">
    <location>
        <begin position="273"/>
        <end position="292"/>
    </location>
</feature>
<reference evidence="13" key="1">
    <citation type="submission" date="2020-11" db="EMBL/GenBank/DDBJ databases">
        <authorList>
            <person name="Whitehead M."/>
        </authorList>
    </citation>
    <scope>NUCLEOTIDE SEQUENCE</scope>
    <source>
        <strain evidence="13">EGII</strain>
    </source>
</reference>
<evidence type="ECO:0000256" key="8">
    <source>
        <dbReference type="ARBA" id="ARBA00023136"/>
    </source>
</evidence>
<evidence type="ECO:0000256" key="1">
    <source>
        <dbReference type="ARBA" id="ARBA00004141"/>
    </source>
</evidence>
<proteinExistence type="inferred from homology"/>
<accession>A0A811VGG6</accession>
<sequence length="562" mass="59357">MSKYQLLLEPSSATGDDDIDASSAGGGNHPTIATATAAATTTTATSTNVHNTAENLQTLLFTDSSNDSNSSNSSSRSSRNNNINSKSNSSSNSLNSRSSAVSSSWEYSPFDSMPTNDINQTSATSMSTAAATATAATTTPAQHIAAMRTNFATTLESKSSSTSLLLDAYDADDTTMEVPLLGGNNNNDYHDHASHQFTVASGANNHATAAAVAAAAAATCHCQLPGFSANLHTKSTQDAKFKILLAITLCCVFMIVEFLGGYMAGSLAIMTDAAHLASDCISFVIGLVAIWLGGRPPDGRMSFGYKRMEVMGAIVSIIGIWILTATLIIVAMERLYSNDFDLSANTMMVISGIGIIINIVMVFILHGSSLAHGAAHGHSHAHAHAHSHSHNHATALPVGGVGVAGNELKKCDNAENLNLRAAMIHVIGDLVQSIGVFLASILISIYPAAKYADPLCTVMFSIIVFMTTVRLFRESIGILLDAVPATISLVDLALDLGNIDGVRSVHHLNVWNHTNNHSVMMVHLVIDFLSDSNTVLQRATQVACGHKYNIKHCTIQIERLTS</sequence>
<evidence type="ECO:0000313" key="13">
    <source>
        <dbReference type="EMBL" id="CAD7013263.1"/>
    </source>
</evidence>
<dbReference type="AlphaFoldDB" id="A0A811VGG6"/>
<feature type="domain" description="Cation efflux protein cytoplasmic" evidence="12">
    <location>
        <begin position="496"/>
        <end position="559"/>
    </location>
</feature>
<gene>
    <name evidence="13" type="ORF">CCAP1982_LOCUS21334</name>
</gene>
<dbReference type="PANTHER" id="PTHR11562">
    <property type="entry name" value="CATION EFFLUX PROTEIN/ ZINC TRANSPORTER"/>
    <property type="match status" value="1"/>
</dbReference>
<evidence type="ECO:0000256" key="4">
    <source>
        <dbReference type="ARBA" id="ARBA00022692"/>
    </source>
</evidence>
<dbReference type="GO" id="GO:0005385">
    <property type="term" value="F:zinc ion transmembrane transporter activity"/>
    <property type="evidence" value="ECO:0007669"/>
    <property type="project" value="TreeGrafter"/>
</dbReference>
<dbReference type="PANTHER" id="PTHR11562:SF84">
    <property type="entry name" value="LD05335P"/>
    <property type="match status" value="1"/>
</dbReference>
<organism evidence="13 14">
    <name type="scientific">Ceratitis capitata</name>
    <name type="common">Mediterranean fruit fly</name>
    <name type="synonym">Tephritis capitata</name>
    <dbReference type="NCBI Taxonomy" id="7213"/>
    <lineage>
        <taxon>Eukaryota</taxon>
        <taxon>Metazoa</taxon>
        <taxon>Ecdysozoa</taxon>
        <taxon>Arthropoda</taxon>
        <taxon>Hexapoda</taxon>
        <taxon>Insecta</taxon>
        <taxon>Pterygota</taxon>
        <taxon>Neoptera</taxon>
        <taxon>Endopterygota</taxon>
        <taxon>Diptera</taxon>
        <taxon>Brachycera</taxon>
        <taxon>Muscomorpha</taxon>
        <taxon>Tephritoidea</taxon>
        <taxon>Tephritidae</taxon>
        <taxon>Ceratitis</taxon>
        <taxon>Ceratitis</taxon>
    </lineage>
</organism>
<dbReference type="EMBL" id="CAJHJT010000056">
    <property type="protein sequence ID" value="CAD7013263.1"/>
    <property type="molecule type" value="Genomic_DNA"/>
</dbReference>
<feature type="transmembrane region" description="Helical" evidence="10">
    <location>
        <begin position="452"/>
        <end position="472"/>
    </location>
</feature>
<evidence type="ECO:0000256" key="9">
    <source>
        <dbReference type="SAM" id="MobiDB-lite"/>
    </source>
</evidence>
<feature type="transmembrane region" description="Helical" evidence="10">
    <location>
        <begin position="426"/>
        <end position="446"/>
    </location>
</feature>
<name>A0A811VGG6_CERCA</name>
<dbReference type="InterPro" id="IPR027470">
    <property type="entry name" value="Cation_efflux_CTD"/>
</dbReference>
<keyword evidence="4 10" id="KW-0812">Transmembrane</keyword>
<evidence type="ECO:0000256" key="2">
    <source>
        <dbReference type="ARBA" id="ARBA00008873"/>
    </source>
</evidence>
<dbReference type="InterPro" id="IPR002524">
    <property type="entry name" value="Cation_efflux"/>
</dbReference>
<keyword evidence="8 10" id="KW-0472">Membrane</keyword>
<evidence type="ECO:0000256" key="7">
    <source>
        <dbReference type="ARBA" id="ARBA00023065"/>
    </source>
</evidence>
<keyword evidence="6 10" id="KW-1133">Transmembrane helix</keyword>
<dbReference type="OrthoDB" id="9944568at2759"/>
<dbReference type="InterPro" id="IPR058533">
    <property type="entry name" value="Cation_efflux_TM"/>
</dbReference>
<feature type="region of interest" description="Disordered" evidence="9">
    <location>
        <begin position="1"/>
        <end position="31"/>
    </location>
</feature>
<evidence type="ECO:0000259" key="11">
    <source>
        <dbReference type="Pfam" id="PF01545"/>
    </source>
</evidence>
<keyword evidence="5" id="KW-0862">Zinc</keyword>
<feature type="transmembrane region" description="Helical" evidence="10">
    <location>
        <begin position="344"/>
        <end position="365"/>
    </location>
</feature>
<feature type="region of interest" description="Disordered" evidence="9">
    <location>
        <begin position="62"/>
        <end position="124"/>
    </location>
</feature>
<dbReference type="Proteomes" id="UP000606786">
    <property type="component" value="Unassembled WGS sequence"/>
</dbReference>
<evidence type="ECO:0000256" key="5">
    <source>
        <dbReference type="ARBA" id="ARBA00022906"/>
    </source>
</evidence>
<comment type="similarity">
    <text evidence="2">Belongs to the cation diffusion facilitator (CDF) transporter (TC 2.A.4) family. SLC30A subfamily.</text>
</comment>
<dbReference type="GO" id="GO:0010043">
    <property type="term" value="P:response to zinc ion"/>
    <property type="evidence" value="ECO:0007669"/>
    <property type="project" value="TreeGrafter"/>
</dbReference>
<feature type="compositionally biased region" description="Low complexity" evidence="9">
    <location>
        <begin position="64"/>
        <end position="104"/>
    </location>
</feature>
<dbReference type="InterPro" id="IPR027469">
    <property type="entry name" value="Cation_efflux_TMD_sf"/>
</dbReference>
<dbReference type="Pfam" id="PF01545">
    <property type="entry name" value="Cation_efflux"/>
    <property type="match status" value="1"/>
</dbReference>
<dbReference type="GO" id="GO:0005886">
    <property type="term" value="C:plasma membrane"/>
    <property type="evidence" value="ECO:0007669"/>
    <property type="project" value="TreeGrafter"/>
</dbReference>
<evidence type="ECO:0000256" key="6">
    <source>
        <dbReference type="ARBA" id="ARBA00022989"/>
    </source>
</evidence>
<dbReference type="NCBIfam" id="TIGR01297">
    <property type="entry name" value="CDF"/>
    <property type="match status" value="1"/>
</dbReference>
<keyword evidence="7" id="KW-0406">Ion transport</keyword>
<protein>
    <submittedName>
        <fullName evidence="13">(Mediterranean fruit fly) hypothetical protein</fullName>
    </submittedName>
</protein>
<feature type="transmembrane region" description="Helical" evidence="10">
    <location>
        <begin position="313"/>
        <end position="332"/>
    </location>
</feature>
<evidence type="ECO:0000256" key="3">
    <source>
        <dbReference type="ARBA" id="ARBA00022448"/>
    </source>
</evidence>
<keyword evidence="5" id="KW-0864">Zinc transport</keyword>
<feature type="transmembrane region" description="Helical" evidence="10">
    <location>
        <begin position="243"/>
        <end position="267"/>
    </location>
</feature>
<dbReference type="Pfam" id="PF16916">
    <property type="entry name" value="ZT_dimer"/>
    <property type="match status" value="1"/>
</dbReference>
<dbReference type="InterPro" id="IPR050681">
    <property type="entry name" value="CDF/SLC30A"/>
</dbReference>
<feature type="domain" description="Cation efflux protein transmembrane" evidence="11">
    <location>
        <begin position="243"/>
        <end position="480"/>
    </location>
</feature>
<evidence type="ECO:0000256" key="10">
    <source>
        <dbReference type="SAM" id="Phobius"/>
    </source>
</evidence>
<dbReference type="Gene3D" id="1.20.1510.10">
    <property type="entry name" value="Cation efflux protein transmembrane domain"/>
    <property type="match status" value="1"/>
</dbReference>
<evidence type="ECO:0000313" key="14">
    <source>
        <dbReference type="Proteomes" id="UP000606786"/>
    </source>
</evidence>
<evidence type="ECO:0000259" key="12">
    <source>
        <dbReference type="Pfam" id="PF16916"/>
    </source>
</evidence>
<dbReference type="SUPFAM" id="SSF161111">
    <property type="entry name" value="Cation efflux protein transmembrane domain-like"/>
    <property type="match status" value="1"/>
</dbReference>
<comment type="subcellular location">
    <subcellularLocation>
        <location evidence="1">Membrane</location>
        <topology evidence="1">Multi-pass membrane protein</topology>
    </subcellularLocation>
</comment>
<keyword evidence="14" id="KW-1185">Reference proteome</keyword>
<keyword evidence="3" id="KW-0813">Transport</keyword>